<dbReference type="GO" id="GO:0071555">
    <property type="term" value="P:cell wall organization"/>
    <property type="evidence" value="ECO:0007669"/>
    <property type="project" value="UniProtKB-KW"/>
</dbReference>
<keyword evidence="6" id="KW-0732">Signal</keyword>
<comment type="similarity">
    <text evidence="3 5">Belongs to the pectinacetylesterase family.</text>
</comment>
<proteinExistence type="inferred from homology"/>
<protein>
    <recommendedName>
        <fullName evidence="5">Pectin acetylesterase</fullName>
        <ecNumber evidence="5">3.1.1.-</ecNumber>
    </recommendedName>
</protein>
<evidence type="ECO:0000256" key="5">
    <source>
        <dbReference type="RuleBase" id="RU363114"/>
    </source>
</evidence>
<comment type="caution">
    <text evidence="7">The sequence shown here is derived from an EMBL/GenBank/DDBJ whole genome shotgun (WGS) entry which is preliminary data.</text>
</comment>
<keyword evidence="5" id="KW-0378">Hydrolase</keyword>
<reference evidence="7" key="1">
    <citation type="submission" date="2017-07" db="EMBL/GenBank/DDBJ databases">
        <title>Taro Niue Genome Assembly and Annotation.</title>
        <authorList>
            <person name="Atibalentja N."/>
            <person name="Keating K."/>
            <person name="Fields C.J."/>
        </authorList>
    </citation>
    <scope>NUCLEOTIDE SEQUENCE</scope>
    <source>
        <strain evidence="7">Niue_2</strain>
        <tissue evidence="7">Leaf</tissue>
    </source>
</reference>
<feature type="non-terminal residue" evidence="7">
    <location>
        <position position="1"/>
    </location>
</feature>
<keyword evidence="4 5" id="KW-0134">Cell wall</keyword>
<comment type="function">
    <text evidence="1 5">Hydrolyzes acetyl esters in homogalacturonan regions of pectin. In type I primary cell wall, galacturonic acid residues of pectin can be acetylated at the O-2 and O-3 positions. Decreasing the degree of acetylation of pectin gels in vitro alters their physical properties.</text>
</comment>
<organism evidence="7 8">
    <name type="scientific">Colocasia esculenta</name>
    <name type="common">Wild taro</name>
    <name type="synonym">Arum esculentum</name>
    <dbReference type="NCBI Taxonomy" id="4460"/>
    <lineage>
        <taxon>Eukaryota</taxon>
        <taxon>Viridiplantae</taxon>
        <taxon>Streptophyta</taxon>
        <taxon>Embryophyta</taxon>
        <taxon>Tracheophyta</taxon>
        <taxon>Spermatophyta</taxon>
        <taxon>Magnoliopsida</taxon>
        <taxon>Liliopsida</taxon>
        <taxon>Araceae</taxon>
        <taxon>Aroideae</taxon>
        <taxon>Colocasieae</taxon>
        <taxon>Colocasia</taxon>
    </lineage>
</organism>
<name>A0A843W2D8_COLES</name>
<dbReference type="GO" id="GO:0009505">
    <property type="term" value="C:plant-type cell wall"/>
    <property type="evidence" value="ECO:0007669"/>
    <property type="project" value="TreeGrafter"/>
</dbReference>
<evidence type="ECO:0000256" key="4">
    <source>
        <dbReference type="ARBA" id="ARBA00022512"/>
    </source>
</evidence>
<evidence type="ECO:0000256" key="6">
    <source>
        <dbReference type="SAM" id="SignalP"/>
    </source>
</evidence>
<evidence type="ECO:0000256" key="1">
    <source>
        <dbReference type="ARBA" id="ARBA00003534"/>
    </source>
</evidence>
<feature type="signal peptide" evidence="6">
    <location>
        <begin position="1"/>
        <end position="15"/>
    </location>
</feature>
<dbReference type="AlphaFoldDB" id="A0A843W2D8"/>
<gene>
    <name evidence="7" type="ORF">Taro_031934</name>
</gene>
<dbReference type="PANTHER" id="PTHR21562">
    <property type="entry name" value="NOTUM-RELATED"/>
    <property type="match status" value="1"/>
</dbReference>
<dbReference type="EMBL" id="NMUH01002314">
    <property type="protein sequence ID" value="MQL99214.1"/>
    <property type="molecule type" value="Genomic_DNA"/>
</dbReference>
<accession>A0A843W2D8</accession>
<sequence length="113" mass="12634">LVLVSVFLAQGGGWCHNVTNCLYRSRRGRLGTSKAMTTTSFNGILNDRMDLNPDFYNWNKIKIRYCDGSSYTGDVESVDSKTNLHYRGARIFLAVMDELLAKGMKNAENVCAS</sequence>
<dbReference type="EC" id="3.1.1.-" evidence="5"/>
<dbReference type="GO" id="GO:0052793">
    <property type="term" value="F:pectin acetylesterase activity"/>
    <property type="evidence" value="ECO:0007669"/>
    <property type="project" value="TreeGrafter"/>
</dbReference>
<keyword evidence="5" id="KW-0964">Secreted</keyword>
<feature type="chain" id="PRO_5032284883" description="Pectin acetylesterase" evidence="6">
    <location>
        <begin position="16"/>
        <end position="113"/>
    </location>
</feature>
<evidence type="ECO:0000313" key="8">
    <source>
        <dbReference type="Proteomes" id="UP000652761"/>
    </source>
</evidence>
<evidence type="ECO:0000256" key="3">
    <source>
        <dbReference type="ARBA" id="ARBA00005784"/>
    </source>
</evidence>
<keyword evidence="5" id="KW-0961">Cell wall biogenesis/degradation</keyword>
<dbReference type="Pfam" id="PF03283">
    <property type="entry name" value="PAE"/>
    <property type="match status" value="1"/>
</dbReference>
<comment type="subcellular location">
    <subcellularLocation>
        <location evidence="2 5">Secreted</location>
        <location evidence="2 5">Cell wall</location>
    </subcellularLocation>
</comment>
<dbReference type="Proteomes" id="UP000652761">
    <property type="component" value="Unassembled WGS sequence"/>
</dbReference>
<dbReference type="OrthoDB" id="2015280at2759"/>
<keyword evidence="8" id="KW-1185">Reference proteome</keyword>
<evidence type="ECO:0000256" key="2">
    <source>
        <dbReference type="ARBA" id="ARBA00004191"/>
    </source>
</evidence>
<evidence type="ECO:0000313" key="7">
    <source>
        <dbReference type="EMBL" id="MQL99214.1"/>
    </source>
</evidence>
<dbReference type="PANTHER" id="PTHR21562:SF93">
    <property type="entry name" value="PECTIN ACETYLESTERASE 8"/>
    <property type="match status" value="1"/>
</dbReference>
<dbReference type="InterPro" id="IPR004963">
    <property type="entry name" value="PAE/NOTUM"/>
</dbReference>